<organism evidence="14 15">
    <name type="scientific">Paraburkholderia silviterrae</name>
    <dbReference type="NCBI Taxonomy" id="2528715"/>
    <lineage>
        <taxon>Bacteria</taxon>
        <taxon>Pseudomonadati</taxon>
        <taxon>Pseudomonadota</taxon>
        <taxon>Betaproteobacteria</taxon>
        <taxon>Burkholderiales</taxon>
        <taxon>Burkholderiaceae</taxon>
        <taxon>Paraburkholderia</taxon>
    </lineage>
</organism>
<evidence type="ECO:0000256" key="2">
    <source>
        <dbReference type="ARBA" id="ARBA00007539"/>
    </source>
</evidence>
<feature type="chain" id="PRO_5020609878" evidence="12">
    <location>
        <begin position="21"/>
        <end position="375"/>
    </location>
</feature>
<reference evidence="14 15" key="1">
    <citation type="submission" date="2019-03" db="EMBL/GenBank/DDBJ databases">
        <title>Paraburkholderia sp. 4M-K11, isolated from subtropical forest soil.</title>
        <authorList>
            <person name="Gao Z.-H."/>
            <person name="Qiu L.-H."/>
        </authorList>
    </citation>
    <scope>NUCLEOTIDE SEQUENCE [LARGE SCALE GENOMIC DNA]</scope>
    <source>
        <strain evidence="14 15">4M-K11</strain>
    </source>
</reference>
<dbReference type="PANTHER" id="PTHR34501">
    <property type="entry name" value="PROTEIN YDDL-RELATED"/>
    <property type="match status" value="1"/>
</dbReference>
<comment type="caution">
    <text evidence="14">The sequence shown here is derived from an EMBL/GenBank/DDBJ whole genome shotgun (WGS) entry which is preliminary data.</text>
</comment>
<dbReference type="EMBL" id="SMRP01000012">
    <property type="protein sequence ID" value="TDG21293.1"/>
    <property type="molecule type" value="Genomic_DNA"/>
</dbReference>
<comment type="subunit">
    <text evidence="3">Homotrimer.</text>
</comment>
<dbReference type="SUPFAM" id="SSF56935">
    <property type="entry name" value="Porins"/>
    <property type="match status" value="1"/>
</dbReference>
<evidence type="ECO:0000259" key="13">
    <source>
        <dbReference type="Pfam" id="PF13609"/>
    </source>
</evidence>
<evidence type="ECO:0000256" key="12">
    <source>
        <dbReference type="SAM" id="SignalP"/>
    </source>
</evidence>
<evidence type="ECO:0000256" key="3">
    <source>
        <dbReference type="ARBA" id="ARBA00011233"/>
    </source>
</evidence>
<evidence type="ECO:0000256" key="9">
    <source>
        <dbReference type="ARBA" id="ARBA00023114"/>
    </source>
</evidence>
<protein>
    <submittedName>
        <fullName evidence="14">Porin</fullName>
    </submittedName>
</protein>
<keyword evidence="8" id="KW-0406">Ion transport</keyword>
<dbReference type="RefSeq" id="WP_133197202.1">
    <property type="nucleotide sequence ID" value="NZ_JBHUCW010000022.1"/>
</dbReference>
<dbReference type="GO" id="GO:0015288">
    <property type="term" value="F:porin activity"/>
    <property type="evidence" value="ECO:0007669"/>
    <property type="project" value="UniProtKB-KW"/>
</dbReference>
<keyword evidence="11" id="KW-0998">Cell outer membrane</keyword>
<evidence type="ECO:0000256" key="4">
    <source>
        <dbReference type="ARBA" id="ARBA00022448"/>
    </source>
</evidence>
<dbReference type="OrthoDB" id="8982743at2"/>
<dbReference type="GO" id="GO:0046930">
    <property type="term" value="C:pore complex"/>
    <property type="evidence" value="ECO:0007669"/>
    <property type="project" value="UniProtKB-KW"/>
</dbReference>
<evidence type="ECO:0000256" key="11">
    <source>
        <dbReference type="ARBA" id="ARBA00023237"/>
    </source>
</evidence>
<evidence type="ECO:0000256" key="8">
    <source>
        <dbReference type="ARBA" id="ARBA00023065"/>
    </source>
</evidence>
<keyword evidence="15" id="KW-1185">Reference proteome</keyword>
<dbReference type="Proteomes" id="UP000295722">
    <property type="component" value="Unassembled WGS sequence"/>
</dbReference>
<evidence type="ECO:0000256" key="5">
    <source>
        <dbReference type="ARBA" id="ARBA00022452"/>
    </source>
</evidence>
<keyword evidence="6" id="KW-0812">Transmembrane</keyword>
<dbReference type="Gene3D" id="2.40.160.10">
    <property type="entry name" value="Porin"/>
    <property type="match status" value="1"/>
</dbReference>
<name>A0A4R5M5Q2_9BURK</name>
<comment type="similarity">
    <text evidence="2">Belongs to the Gram-negative porin family.</text>
</comment>
<gene>
    <name evidence="14" type="ORF">EYW47_23375</name>
</gene>
<feature type="domain" description="Porin" evidence="13">
    <location>
        <begin position="9"/>
        <end position="342"/>
    </location>
</feature>
<dbReference type="PRINTS" id="PR00182">
    <property type="entry name" value="ECOLNEIPORIN"/>
</dbReference>
<dbReference type="AlphaFoldDB" id="A0A4R5M5Q2"/>
<keyword evidence="7 12" id="KW-0732">Signal</keyword>
<keyword evidence="9" id="KW-0626">Porin</keyword>
<accession>A0A4R5M5Q2</accession>
<dbReference type="InterPro" id="IPR033900">
    <property type="entry name" value="Gram_neg_porin_domain"/>
</dbReference>
<keyword evidence="4" id="KW-0813">Transport</keyword>
<feature type="signal peptide" evidence="12">
    <location>
        <begin position="1"/>
        <end position="20"/>
    </location>
</feature>
<dbReference type="PANTHER" id="PTHR34501:SF9">
    <property type="entry name" value="MAJOR OUTER MEMBRANE PROTEIN P.IA"/>
    <property type="match status" value="1"/>
</dbReference>
<dbReference type="Pfam" id="PF13609">
    <property type="entry name" value="Porin_4"/>
    <property type="match status" value="1"/>
</dbReference>
<evidence type="ECO:0000256" key="10">
    <source>
        <dbReference type="ARBA" id="ARBA00023136"/>
    </source>
</evidence>
<evidence type="ECO:0000313" key="14">
    <source>
        <dbReference type="EMBL" id="TDG21293.1"/>
    </source>
</evidence>
<evidence type="ECO:0000256" key="6">
    <source>
        <dbReference type="ARBA" id="ARBA00022692"/>
    </source>
</evidence>
<evidence type="ECO:0000256" key="1">
    <source>
        <dbReference type="ARBA" id="ARBA00004571"/>
    </source>
</evidence>
<keyword evidence="5" id="KW-1134">Transmembrane beta strand</keyword>
<dbReference type="InterPro" id="IPR001897">
    <property type="entry name" value="Porin_gammaproteobac"/>
</dbReference>
<dbReference type="InterPro" id="IPR023614">
    <property type="entry name" value="Porin_dom_sf"/>
</dbReference>
<dbReference type="InterPro" id="IPR001702">
    <property type="entry name" value="Porin_Gram-ve"/>
</dbReference>
<evidence type="ECO:0000256" key="7">
    <source>
        <dbReference type="ARBA" id="ARBA00022729"/>
    </source>
</evidence>
<sequence length="375" mass="40036">MRKRLSIIAVLVGSPTLCSAQSHVGIYGILDTGFAYVSNQQGNRAWKAQSSNLSGDRWGLLGAEDLDGGTQAVFRLENGFDINSGKFGQGNREFGRQAYIGLKNSEYGALTFGRQYESVLDFVGFLSSASAWASIVGAHVGNIDDLAPAFRVNNSIKYTGNNYYGLTFGGLYALSNQPGAFSNNRAWSVGTRYVRSALAMGAGYFRLDNPDAAGTAGAIGGSGSGTNSDYGGTAGLALLGGSGVIRRHQVFAAGGSYSIGHATVGLLFSHTAFDASINSARADNYEINCNYQISPQLRFGTAYIYTNGHNDQGEHPRYQQVNLGVDYFLSKRTDLYAIGLYQHASGDARYATLYTQPSSSGNLQTSVIAGIRHRF</sequence>
<dbReference type="GO" id="GO:0034220">
    <property type="term" value="P:monoatomic ion transmembrane transport"/>
    <property type="evidence" value="ECO:0007669"/>
    <property type="project" value="InterPro"/>
</dbReference>
<dbReference type="InterPro" id="IPR050298">
    <property type="entry name" value="Gram-neg_bact_OMP"/>
</dbReference>
<dbReference type="CDD" id="cd00342">
    <property type="entry name" value="gram_neg_porins"/>
    <property type="match status" value="1"/>
</dbReference>
<dbReference type="PRINTS" id="PR00183">
    <property type="entry name" value="ECOLIPORIN"/>
</dbReference>
<evidence type="ECO:0000313" key="15">
    <source>
        <dbReference type="Proteomes" id="UP000295722"/>
    </source>
</evidence>
<comment type="subcellular location">
    <subcellularLocation>
        <location evidence="1">Cell outer membrane</location>
        <topology evidence="1">Multi-pass membrane protein</topology>
    </subcellularLocation>
</comment>
<keyword evidence="10" id="KW-0472">Membrane</keyword>
<dbReference type="GO" id="GO:0009279">
    <property type="term" value="C:cell outer membrane"/>
    <property type="evidence" value="ECO:0007669"/>
    <property type="project" value="UniProtKB-SubCell"/>
</dbReference>
<proteinExistence type="inferred from homology"/>